<dbReference type="Pfam" id="PF20684">
    <property type="entry name" value="Fung_rhodopsin"/>
    <property type="match status" value="1"/>
</dbReference>
<dbReference type="EMBL" id="MU853439">
    <property type="protein sequence ID" value="KAK4130250.1"/>
    <property type="molecule type" value="Genomic_DNA"/>
</dbReference>
<dbReference type="InterPro" id="IPR052337">
    <property type="entry name" value="SAT4-like"/>
</dbReference>
<proteinExistence type="inferred from homology"/>
<sequence>MIPTGSGNRPQKIVGVNIMFLVLATVISILRCYVRARLLRAFGVDDWLMCAAMVAFALYCGFQLAGVSHGTGRHAADLTKEDESRAKMWWWWCYISYSVTMLLAKLSIGWFLLRVAVNRTHRRIIYLGIALSVVSLPTFFFFSVFQCWPVSYFWDKYTQTGKCIHPDVIAVMAYLMSVVSIISDLIFALLPAWIVSHLNMKLKSKVALIALMTLGCIASAAVVVRLPFVQFLDSDDFLYDTSNVAIMSTVEQGLAIAAGGLSTLQPLVKLIGYKLGLASHPGLPGSSGHGGLNVGGTISVRRSISRRTDAFGPIPYPQNETELKLQPGTSGYLAKCYNTSQEELTGTTNSDGKMSKDSEINLVRSV</sequence>
<dbReference type="PANTHER" id="PTHR33048:SF96">
    <property type="entry name" value="INTEGRAL MEMBRANE PROTEIN"/>
    <property type="match status" value="1"/>
</dbReference>
<dbReference type="PANTHER" id="PTHR33048">
    <property type="entry name" value="PTH11-LIKE INTEGRAL MEMBRANE PROTEIN (AFU_ORTHOLOGUE AFUA_5G11245)"/>
    <property type="match status" value="1"/>
</dbReference>
<evidence type="ECO:0000256" key="4">
    <source>
        <dbReference type="ARBA" id="ARBA00023136"/>
    </source>
</evidence>
<evidence type="ECO:0000259" key="8">
    <source>
        <dbReference type="Pfam" id="PF20684"/>
    </source>
</evidence>
<comment type="subcellular location">
    <subcellularLocation>
        <location evidence="1">Membrane</location>
        <topology evidence="1">Multi-pass membrane protein</topology>
    </subcellularLocation>
</comment>
<keyword evidence="3 7" id="KW-1133">Transmembrane helix</keyword>
<dbReference type="Proteomes" id="UP001304895">
    <property type="component" value="Unassembled WGS sequence"/>
</dbReference>
<protein>
    <recommendedName>
        <fullName evidence="8">Rhodopsin domain-containing protein</fullName>
    </recommendedName>
</protein>
<feature type="transmembrane region" description="Helical" evidence="7">
    <location>
        <begin position="206"/>
        <end position="224"/>
    </location>
</feature>
<dbReference type="GO" id="GO:0016020">
    <property type="term" value="C:membrane"/>
    <property type="evidence" value="ECO:0007669"/>
    <property type="project" value="UniProtKB-SubCell"/>
</dbReference>
<dbReference type="AlphaFoldDB" id="A0AAN6Z900"/>
<accession>A0AAN6Z900</accession>
<feature type="compositionally biased region" description="Polar residues" evidence="6">
    <location>
        <begin position="343"/>
        <end position="352"/>
    </location>
</feature>
<feature type="transmembrane region" description="Helical" evidence="7">
    <location>
        <begin position="89"/>
        <end position="113"/>
    </location>
</feature>
<feature type="region of interest" description="Disordered" evidence="6">
    <location>
        <begin position="343"/>
        <end position="366"/>
    </location>
</feature>
<evidence type="ECO:0000256" key="5">
    <source>
        <dbReference type="ARBA" id="ARBA00038359"/>
    </source>
</evidence>
<reference evidence="9" key="2">
    <citation type="submission" date="2023-05" db="EMBL/GenBank/DDBJ databases">
        <authorList>
            <consortium name="Lawrence Berkeley National Laboratory"/>
            <person name="Steindorff A."/>
            <person name="Hensen N."/>
            <person name="Bonometti L."/>
            <person name="Westerberg I."/>
            <person name="Brannstrom I.O."/>
            <person name="Guillou S."/>
            <person name="Cros-Aarteil S."/>
            <person name="Calhoun S."/>
            <person name="Haridas S."/>
            <person name="Kuo A."/>
            <person name="Mondo S."/>
            <person name="Pangilinan J."/>
            <person name="Riley R."/>
            <person name="Labutti K."/>
            <person name="Andreopoulos B."/>
            <person name="Lipzen A."/>
            <person name="Chen C."/>
            <person name="Yanf M."/>
            <person name="Daum C."/>
            <person name="Ng V."/>
            <person name="Clum A."/>
            <person name="Ohm R."/>
            <person name="Martin F."/>
            <person name="Silar P."/>
            <person name="Natvig D."/>
            <person name="Lalanne C."/>
            <person name="Gautier V."/>
            <person name="Ament-Velasquez S.L."/>
            <person name="Kruys A."/>
            <person name="Hutchinson M.I."/>
            <person name="Powell A.J."/>
            <person name="Barry K."/>
            <person name="Miller A.N."/>
            <person name="Grigoriev I.V."/>
            <person name="Debuchy R."/>
            <person name="Gladieux P."/>
            <person name="Thoren M.H."/>
            <person name="Johannesson H."/>
        </authorList>
    </citation>
    <scope>NUCLEOTIDE SEQUENCE</scope>
    <source>
        <strain evidence="9">CBS 123565</strain>
    </source>
</reference>
<name>A0AAN6Z900_9PEZI</name>
<feature type="domain" description="Rhodopsin" evidence="8">
    <location>
        <begin position="30"/>
        <end position="269"/>
    </location>
</feature>
<evidence type="ECO:0000256" key="6">
    <source>
        <dbReference type="SAM" id="MobiDB-lite"/>
    </source>
</evidence>
<keyword evidence="4 7" id="KW-0472">Membrane</keyword>
<keyword evidence="2 7" id="KW-0812">Transmembrane</keyword>
<feature type="transmembrane region" description="Helical" evidence="7">
    <location>
        <begin position="46"/>
        <end position="69"/>
    </location>
</feature>
<feature type="transmembrane region" description="Helical" evidence="7">
    <location>
        <begin position="168"/>
        <end position="194"/>
    </location>
</feature>
<evidence type="ECO:0000313" key="9">
    <source>
        <dbReference type="EMBL" id="KAK4130250.1"/>
    </source>
</evidence>
<comment type="similarity">
    <text evidence="5">Belongs to the SAT4 family.</text>
</comment>
<dbReference type="InterPro" id="IPR049326">
    <property type="entry name" value="Rhodopsin_dom_fungi"/>
</dbReference>
<evidence type="ECO:0000256" key="7">
    <source>
        <dbReference type="SAM" id="Phobius"/>
    </source>
</evidence>
<comment type="caution">
    <text evidence="9">The sequence shown here is derived from an EMBL/GenBank/DDBJ whole genome shotgun (WGS) entry which is preliminary data.</text>
</comment>
<evidence type="ECO:0000256" key="3">
    <source>
        <dbReference type="ARBA" id="ARBA00022989"/>
    </source>
</evidence>
<gene>
    <name evidence="9" type="ORF">BT67DRAFT_227976</name>
</gene>
<feature type="transmembrane region" description="Helical" evidence="7">
    <location>
        <begin position="13"/>
        <end position="34"/>
    </location>
</feature>
<organism evidence="9 10">
    <name type="scientific">Trichocladium antarcticum</name>
    <dbReference type="NCBI Taxonomy" id="1450529"/>
    <lineage>
        <taxon>Eukaryota</taxon>
        <taxon>Fungi</taxon>
        <taxon>Dikarya</taxon>
        <taxon>Ascomycota</taxon>
        <taxon>Pezizomycotina</taxon>
        <taxon>Sordariomycetes</taxon>
        <taxon>Sordariomycetidae</taxon>
        <taxon>Sordariales</taxon>
        <taxon>Chaetomiaceae</taxon>
        <taxon>Trichocladium</taxon>
    </lineage>
</organism>
<keyword evidence="10" id="KW-1185">Reference proteome</keyword>
<feature type="transmembrane region" description="Helical" evidence="7">
    <location>
        <begin position="125"/>
        <end position="148"/>
    </location>
</feature>
<evidence type="ECO:0000256" key="2">
    <source>
        <dbReference type="ARBA" id="ARBA00022692"/>
    </source>
</evidence>
<reference evidence="9" key="1">
    <citation type="journal article" date="2023" name="Mol. Phylogenet. Evol.">
        <title>Genome-scale phylogeny and comparative genomics of the fungal order Sordariales.</title>
        <authorList>
            <person name="Hensen N."/>
            <person name="Bonometti L."/>
            <person name="Westerberg I."/>
            <person name="Brannstrom I.O."/>
            <person name="Guillou S."/>
            <person name="Cros-Aarteil S."/>
            <person name="Calhoun S."/>
            <person name="Haridas S."/>
            <person name="Kuo A."/>
            <person name="Mondo S."/>
            <person name="Pangilinan J."/>
            <person name="Riley R."/>
            <person name="LaButti K."/>
            <person name="Andreopoulos B."/>
            <person name="Lipzen A."/>
            <person name="Chen C."/>
            <person name="Yan M."/>
            <person name="Daum C."/>
            <person name="Ng V."/>
            <person name="Clum A."/>
            <person name="Steindorff A."/>
            <person name="Ohm R.A."/>
            <person name="Martin F."/>
            <person name="Silar P."/>
            <person name="Natvig D.O."/>
            <person name="Lalanne C."/>
            <person name="Gautier V."/>
            <person name="Ament-Velasquez S.L."/>
            <person name="Kruys A."/>
            <person name="Hutchinson M.I."/>
            <person name="Powell A.J."/>
            <person name="Barry K."/>
            <person name="Miller A.N."/>
            <person name="Grigoriev I.V."/>
            <person name="Debuchy R."/>
            <person name="Gladieux P."/>
            <person name="Hiltunen Thoren M."/>
            <person name="Johannesson H."/>
        </authorList>
    </citation>
    <scope>NUCLEOTIDE SEQUENCE</scope>
    <source>
        <strain evidence="9">CBS 123565</strain>
    </source>
</reference>
<evidence type="ECO:0000313" key="10">
    <source>
        <dbReference type="Proteomes" id="UP001304895"/>
    </source>
</evidence>
<evidence type="ECO:0000256" key="1">
    <source>
        <dbReference type="ARBA" id="ARBA00004141"/>
    </source>
</evidence>